<accession>A0ABQ8JP05</accession>
<proteinExistence type="predicted"/>
<gene>
    <name evidence="1" type="ORF">DERP_004518</name>
</gene>
<reference evidence="1 2" key="1">
    <citation type="journal article" date="2018" name="J. Allergy Clin. Immunol.">
        <title>High-quality assembly of Dermatophagoides pteronyssinus genome and transcriptome reveals a wide range of novel allergens.</title>
        <authorList>
            <person name="Liu X.Y."/>
            <person name="Yang K.Y."/>
            <person name="Wang M.Q."/>
            <person name="Kwok J.S."/>
            <person name="Zeng X."/>
            <person name="Yang Z."/>
            <person name="Xiao X.J."/>
            <person name="Lau C.P."/>
            <person name="Li Y."/>
            <person name="Huang Z.M."/>
            <person name="Ba J.G."/>
            <person name="Yim A.K."/>
            <person name="Ouyang C.Y."/>
            <person name="Ngai S.M."/>
            <person name="Chan T.F."/>
            <person name="Leung E.L."/>
            <person name="Liu L."/>
            <person name="Liu Z.G."/>
            <person name="Tsui S.K."/>
        </authorList>
    </citation>
    <scope>NUCLEOTIDE SEQUENCE [LARGE SCALE GENOMIC DNA]</scope>
    <source>
        <strain evidence="1">Derp</strain>
    </source>
</reference>
<dbReference type="EMBL" id="NJHN03000029">
    <property type="protein sequence ID" value="KAH9424336.1"/>
    <property type="molecule type" value="Genomic_DNA"/>
</dbReference>
<evidence type="ECO:0000313" key="1">
    <source>
        <dbReference type="EMBL" id="KAH9424336.1"/>
    </source>
</evidence>
<name>A0ABQ8JP05_DERPT</name>
<dbReference type="Proteomes" id="UP000887458">
    <property type="component" value="Unassembled WGS sequence"/>
</dbReference>
<organism evidence="1 2">
    <name type="scientific">Dermatophagoides pteronyssinus</name>
    <name type="common">European house dust mite</name>
    <dbReference type="NCBI Taxonomy" id="6956"/>
    <lineage>
        <taxon>Eukaryota</taxon>
        <taxon>Metazoa</taxon>
        <taxon>Ecdysozoa</taxon>
        <taxon>Arthropoda</taxon>
        <taxon>Chelicerata</taxon>
        <taxon>Arachnida</taxon>
        <taxon>Acari</taxon>
        <taxon>Acariformes</taxon>
        <taxon>Sarcoptiformes</taxon>
        <taxon>Astigmata</taxon>
        <taxon>Psoroptidia</taxon>
        <taxon>Analgoidea</taxon>
        <taxon>Pyroglyphidae</taxon>
        <taxon>Dermatophagoidinae</taxon>
        <taxon>Dermatophagoides</taxon>
    </lineage>
</organism>
<evidence type="ECO:0000313" key="2">
    <source>
        <dbReference type="Proteomes" id="UP000887458"/>
    </source>
</evidence>
<comment type="caution">
    <text evidence="1">The sequence shown here is derived from an EMBL/GenBank/DDBJ whole genome shotgun (WGS) entry which is preliminary data.</text>
</comment>
<sequence length="84" mass="9472">MFQTLPTSSFTSTTASNQIQFQKYIKIVDHHYHYCPTILPKFIHPSFSSSTVGSVGNQKLCCPTKSNSLQKKLPKLHSSIIFII</sequence>
<protein>
    <submittedName>
        <fullName evidence="1">Uncharacterized protein</fullName>
    </submittedName>
</protein>
<keyword evidence="2" id="KW-1185">Reference proteome</keyword>
<reference evidence="1 2" key="2">
    <citation type="journal article" date="2022" name="Mol. Biol. Evol.">
        <title>Comparative Genomics Reveals Insights into the Divergent Evolution of Astigmatic Mites and Household Pest Adaptations.</title>
        <authorList>
            <person name="Xiong Q."/>
            <person name="Wan A.T."/>
            <person name="Liu X."/>
            <person name="Fung C.S."/>
            <person name="Xiao X."/>
            <person name="Malainual N."/>
            <person name="Hou J."/>
            <person name="Wang L."/>
            <person name="Wang M."/>
            <person name="Yang K.Y."/>
            <person name="Cui Y."/>
            <person name="Leung E.L."/>
            <person name="Nong W."/>
            <person name="Shin S.K."/>
            <person name="Au S.W."/>
            <person name="Jeong K.Y."/>
            <person name="Chew F.T."/>
            <person name="Hui J.H."/>
            <person name="Leung T.F."/>
            <person name="Tungtrongchitr A."/>
            <person name="Zhong N."/>
            <person name="Liu Z."/>
            <person name="Tsui S.K."/>
        </authorList>
    </citation>
    <scope>NUCLEOTIDE SEQUENCE [LARGE SCALE GENOMIC DNA]</scope>
    <source>
        <strain evidence="1">Derp</strain>
    </source>
</reference>